<gene>
    <name evidence="1" type="ORF">AMC81_PA00080</name>
</gene>
<keyword evidence="1" id="KW-0614">Plasmid</keyword>
<dbReference type="Proteomes" id="UP000078551">
    <property type="component" value="Plasmid pRphaN771a"/>
</dbReference>
<reference evidence="1 2" key="1">
    <citation type="submission" date="2015-11" db="EMBL/GenBank/DDBJ databases">
        <title>The limits of bacterial species coexistence and the symbiotic plasmid transference in sympatric Rhizobium populations.</title>
        <authorList>
            <person name="Perez-Carrascal O.M."/>
            <person name="VanInsberghe D."/>
            <person name="Juarez S."/>
            <person name="Polz M.F."/>
            <person name="Vinuesa P."/>
            <person name="Gonzalez V."/>
        </authorList>
    </citation>
    <scope>NUCLEOTIDE SEQUENCE [LARGE SCALE GENOMIC DNA]</scope>
    <source>
        <strain evidence="1 2">N771</strain>
        <plasmid evidence="1 2">pRphaN771a</plasmid>
    </source>
</reference>
<evidence type="ECO:0000313" key="2">
    <source>
        <dbReference type="Proteomes" id="UP000078551"/>
    </source>
</evidence>
<organism evidence="1 2">
    <name type="scientific">Rhizobium phaseoli</name>
    <dbReference type="NCBI Taxonomy" id="396"/>
    <lineage>
        <taxon>Bacteria</taxon>
        <taxon>Pseudomonadati</taxon>
        <taxon>Pseudomonadota</taxon>
        <taxon>Alphaproteobacteria</taxon>
        <taxon>Hyphomicrobiales</taxon>
        <taxon>Rhizobiaceae</taxon>
        <taxon>Rhizobium/Agrobacterium group</taxon>
        <taxon>Rhizobium</taxon>
    </lineage>
</organism>
<proteinExistence type="predicted"/>
<sequence>MIPVFSSQGEGQWLSPEDSNVPAEMWAELTEIGVAIEMDTAVLPPSLLMVVADLQFV</sequence>
<protein>
    <submittedName>
        <fullName evidence="1">Uncharacterized protein</fullName>
    </submittedName>
</protein>
<dbReference type="RefSeq" id="WP_190304583.1">
    <property type="nucleotide sequence ID" value="NZ_CP013569.1"/>
</dbReference>
<evidence type="ECO:0000313" key="1">
    <source>
        <dbReference type="EMBL" id="ANL87101.1"/>
    </source>
</evidence>
<keyword evidence="2" id="KW-1185">Reference proteome</keyword>
<accession>A0ABN4QT54</accession>
<name>A0ABN4QT54_9HYPH</name>
<dbReference type="EMBL" id="CP013569">
    <property type="protein sequence ID" value="ANL87101.1"/>
    <property type="molecule type" value="Genomic_DNA"/>
</dbReference>
<geneLocation type="plasmid" evidence="1 2">
    <name>pRphaN771a</name>
</geneLocation>